<organism evidence="2 3">
    <name type="scientific">Streptomyces mauvecolor</name>
    <dbReference type="NCBI Taxonomy" id="58345"/>
    <lineage>
        <taxon>Bacteria</taxon>
        <taxon>Bacillati</taxon>
        <taxon>Actinomycetota</taxon>
        <taxon>Actinomycetes</taxon>
        <taxon>Kitasatosporales</taxon>
        <taxon>Streptomycetaceae</taxon>
        <taxon>Streptomyces</taxon>
    </lineage>
</organism>
<dbReference type="EMBL" id="JBHSIZ010000039">
    <property type="protein sequence ID" value="MFC4960713.1"/>
    <property type="molecule type" value="Genomic_DNA"/>
</dbReference>
<dbReference type="Gene3D" id="3.40.50.10140">
    <property type="entry name" value="Toll/interleukin-1 receptor homology (TIR) domain"/>
    <property type="match status" value="1"/>
</dbReference>
<dbReference type="SUPFAM" id="SSF52200">
    <property type="entry name" value="Toll/Interleukin receptor TIR domain"/>
    <property type="match status" value="1"/>
</dbReference>
<dbReference type="InterPro" id="IPR013568">
    <property type="entry name" value="SEFIR_dom"/>
</dbReference>
<dbReference type="InterPro" id="IPR035897">
    <property type="entry name" value="Toll_tir_struct_dom_sf"/>
</dbReference>
<keyword evidence="3" id="KW-1185">Reference proteome</keyword>
<gene>
    <name evidence="2" type="ORF">ACFPFX_30890</name>
</gene>
<dbReference type="Pfam" id="PF13676">
    <property type="entry name" value="TIR_2"/>
    <property type="match status" value="1"/>
</dbReference>
<keyword evidence="2" id="KW-0675">Receptor</keyword>
<dbReference type="RefSeq" id="WP_381229018.1">
    <property type="nucleotide sequence ID" value="NZ_BAAASQ010000050.1"/>
</dbReference>
<feature type="domain" description="SEFIR" evidence="1">
    <location>
        <begin position="15"/>
        <end position="148"/>
    </location>
</feature>
<accession>A0ABV9UWF0</accession>
<dbReference type="InterPro" id="IPR000157">
    <property type="entry name" value="TIR_dom"/>
</dbReference>
<comment type="caution">
    <text evidence="2">The sequence shown here is derived from an EMBL/GenBank/DDBJ whole genome shotgun (WGS) entry which is preliminary data.</text>
</comment>
<evidence type="ECO:0000313" key="2">
    <source>
        <dbReference type="EMBL" id="MFC4960713.1"/>
    </source>
</evidence>
<proteinExistence type="predicted"/>
<evidence type="ECO:0000313" key="3">
    <source>
        <dbReference type="Proteomes" id="UP001595834"/>
    </source>
</evidence>
<name>A0ABV9UWF0_9ACTN</name>
<protein>
    <submittedName>
        <fullName evidence="2">Toll/interleukin-1 receptor domain-containing protein</fullName>
    </submittedName>
</protein>
<reference evidence="3" key="1">
    <citation type="journal article" date="2019" name="Int. J. Syst. Evol. Microbiol.">
        <title>The Global Catalogue of Microorganisms (GCM) 10K type strain sequencing project: providing services to taxonomists for standard genome sequencing and annotation.</title>
        <authorList>
            <consortium name="The Broad Institute Genomics Platform"/>
            <consortium name="The Broad Institute Genome Sequencing Center for Infectious Disease"/>
            <person name="Wu L."/>
            <person name="Ma J."/>
        </authorList>
    </citation>
    <scope>NUCLEOTIDE SEQUENCE [LARGE SCALE GENOMIC DNA]</scope>
    <source>
        <strain evidence="3">CCM 7224</strain>
    </source>
</reference>
<dbReference type="PROSITE" id="PS51534">
    <property type="entry name" value="SEFIR"/>
    <property type="match status" value="1"/>
</dbReference>
<evidence type="ECO:0000259" key="1">
    <source>
        <dbReference type="PROSITE" id="PS51534"/>
    </source>
</evidence>
<sequence>MSSAEARQSGPTWSTPIVFVSYSWDSNPHMEWVRRHFTNGLRSRGVRAVTDVHETEYGDLLDDFMERIAANCDHIAVICTPRYADRARRSKGGVGYEKELIRRFMDKDRPANRVVPILRDGDGNSIPPFLAASRRYVDMRDNARFEDLLDELAALFYGQQIYKAPPVSEPPNWLKELMEE</sequence>
<dbReference type="Proteomes" id="UP001595834">
    <property type="component" value="Unassembled WGS sequence"/>
</dbReference>